<dbReference type="EMBL" id="JAFEJA010000001">
    <property type="protein sequence ID" value="MBM9622501.1"/>
    <property type="molecule type" value="Genomic_DNA"/>
</dbReference>
<accession>A0ABS2UY68</accession>
<dbReference type="GO" id="GO:0016301">
    <property type="term" value="F:kinase activity"/>
    <property type="evidence" value="ECO:0007669"/>
    <property type="project" value="UniProtKB-KW"/>
</dbReference>
<keyword evidence="1" id="KW-0418">Kinase</keyword>
<evidence type="ECO:0000313" key="1">
    <source>
        <dbReference type="EMBL" id="MBM9622501.1"/>
    </source>
</evidence>
<organism evidence="1 2">
    <name type="scientific">Streptomyces zhihengii</name>
    <dbReference type="NCBI Taxonomy" id="1818004"/>
    <lineage>
        <taxon>Bacteria</taxon>
        <taxon>Bacillati</taxon>
        <taxon>Actinomycetota</taxon>
        <taxon>Actinomycetes</taxon>
        <taxon>Kitasatosporales</taxon>
        <taxon>Streptomycetaceae</taxon>
        <taxon>Streptomyces</taxon>
    </lineage>
</organism>
<evidence type="ECO:0000313" key="2">
    <source>
        <dbReference type="Proteomes" id="UP000664109"/>
    </source>
</evidence>
<reference evidence="1 2" key="1">
    <citation type="journal article" date="2016" name="Arch. Microbiol.">
        <title>Streptomyces zhihengii sp. nov., isolated from rhizospheric soil of Psammosilene tunicoides.</title>
        <authorList>
            <person name="Huang M.J."/>
            <person name="Fei J.J."/>
            <person name="Salam N."/>
            <person name="Kim C.J."/>
            <person name="Hozzein W.N."/>
            <person name="Xiao M."/>
            <person name="Huang H.Q."/>
            <person name="Li W.J."/>
        </authorList>
    </citation>
    <scope>NUCLEOTIDE SEQUENCE [LARGE SCALE GENOMIC DNA]</scope>
    <source>
        <strain evidence="1 2">YIM T102</strain>
    </source>
</reference>
<dbReference type="Proteomes" id="UP000664109">
    <property type="component" value="Unassembled WGS sequence"/>
</dbReference>
<name>A0ABS2UY68_9ACTN</name>
<gene>
    <name evidence="1" type="ORF">JE024_27935</name>
</gene>
<keyword evidence="2" id="KW-1185">Reference proteome</keyword>
<sequence length="461" mass="47298">MADTGGQPYREAVFGADGDPLGPCDGLVEPGVTDLLLFAHGWHNSPATARALDTAFFAPFGKLVAQTPQARLACATVAWPSMRFTDESIPDVEPPAPGAQPTGPGLDRATRDGLAALHPGRHAAVRRLAVLLDEQPASWAAFEEFGSLARQLAAVPAGGLESGFAEDLPQDEQGPPAVLYESVPTLCRRLSEALDAGPAPDAWGPPGGAIPGAWGPGAAIPGARGPAAGTPPGGPPVMVPAVVPWPWRGAKELLRQTTYYALKRRAGTVGELGLGPLLGRLARTAPDVRVHLVGHGHGARLVAFALRGLPHGAHNVKSLTLLQGTLSHYSFACGLPHAPRGGGALAALQDRVDGPVVASYSRHDSALGVFYPLAFGLAGDPAAAGDDPRWRAMGAEGIRAVPGAVRMSLGEALRDGLPGSGCVSVDAAQVVRRGGPPAGAHSDICHEELARLVLAAGRVGR</sequence>
<protein>
    <submittedName>
        <fullName evidence="1">Serine-threonine protein kinase</fullName>
    </submittedName>
</protein>
<comment type="caution">
    <text evidence="1">The sequence shown here is derived from an EMBL/GenBank/DDBJ whole genome shotgun (WGS) entry which is preliminary data.</text>
</comment>
<keyword evidence="1" id="KW-0808">Transferase</keyword>
<proteinExistence type="predicted"/>
<dbReference type="RefSeq" id="WP_205376234.1">
    <property type="nucleotide sequence ID" value="NZ_JAFEJA010000001.1"/>
</dbReference>